<dbReference type="Proteomes" id="UP000312326">
    <property type="component" value="Chromosome"/>
</dbReference>
<evidence type="ECO:0000313" key="2">
    <source>
        <dbReference type="Proteomes" id="UP000312326"/>
    </source>
</evidence>
<organism evidence="1 2">
    <name type="scientific">Lactobacillus amylovorus</name>
    <dbReference type="NCBI Taxonomy" id="1604"/>
    <lineage>
        <taxon>Bacteria</taxon>
        <taxon>Bacillati</taxon>
        <taxon>Bacillota</taxon>
        <taxon>Bacilli</taxon>
        <taxon>Lactobacillales</taxon>
        <taxon>Lactobacillaceae</taxon>
        <taxon>Lactobacillus</taxon>
    </lineage>
</organism>
<gene>
    <name evidence="1" type="ORF">DM298_04250</name>
</gene>
<protein>
    <submittedName>
        <fullName evidence="1">Uncharacterized protein</fullName>
    </submittedName>
</protein>
<sequence length="101" mass="11300">MSDIYRLDDLDGITVGAGQDFDNFAEVIDYLLETRPYGEVKELLGFDSIADLSEYLVDSKGNYDESEAREICMNALGGEDIDEEDPYAEWGDHMYDVAAGK</sequence>
<reference evidence="1 2" key="1">
    <citation type="submission" date="2018-06" db="EMBL/GenBank/DDBJ databases">
        <title>Complete genome sequnece of Lactobacillus amylovorus PMRA3.</title>
        <authorList>
            <person name="Nam Y.-D."/>
            <person name="Chung W.-H."/>
            <person name="Park Y.S."/>
            <person name="Kang J."/>
        </authorList>
    </citation>
    <scope>NUCLEOTIDE SEQUENCE [LARGE SCALE GENOMIC DNA]</scope>
    <source>
        <strain evidence="1 2">PMRA3</strain>
    </source>
</reference>
<proteinExistence type="predicted"/>
<dbReference type="RefSeq" id="WP_139962206.1">
    <property type="nucleotide sequence ID" value="NZ_CP029754.1"/>
</dbReference>
<dbReference type="EMBL" id="CP029754">
    <property type="protein sequence ID" value="QDD70175.1"/>
    <property type="molecule type" value="Genomic_DNA"/>
</dbReference>
<name>A0A5B8ECQ3_LACAM</name>
<evidence type="ECO:0000313" key="1">
    <source>
        <dbReference type="EMBL" id="QDD70175.1"/>
    </source>
</evidence>
<dbReference type="AlphaFoldDB" id="A0A5B8ECQ3"/>
<accession>A0A5B8ECQ3</accession>